<protein>
    <recommendedName>
        <fullName evidence="3">Spore coat protein CotZ</fullName>
    </recommendedName>
</protein>
<name>A0A0A3J0G1_9BACL</name>
<dbReference type="Proteomes" id="UP000030416">
    <property type="component" value="Unassembled WGS sequence"/>
</dbReference>
<organism evidence="1 2">
    <name type="scientific">Ureibacillus manganicus DSM 26584</name>
    <dbReference type="NCBI Taxonomy" id="1384049"/>
    <lineage>
        <taxon>Bacteria</taxon>
        <taxon>Bacillati</taxon>
        <taxon>Bacillota</taxon>
        <taxon>Bacilli</taxon>
        <taxon>Bacillales</taxon>
        <taxon>Caryophanaceae</taxon>
        <taxon>Ureibacillus</taxon>
    </lineage>
</organism>
<sequence>MGCGRNQDSSSFHGDKHNDRGCVCEVVKSILKIQNAAVRHDCDTCGTSCFLEPLGGLSHRSKNADTRVFMLLDELGRPFKVMARRGYNFFPTIFFRVEDVFGDCCATLRALEYVVVPNGSAPSGGGSGAGSDMADGFDVDNSVVDLENNNINPEIFADIRKFKKTETCVTVDLNNFTAIQCVADCDLNICD</sequence>
<evidence type="ECO:0008006" key="3">
    <source>
        <dbReference type="Google" id="ProtNLM"/>
    </source>
</evidence>
<evidence type="ECO:0000313" key="2">
    <source>
        <dbReference type="Proteomes" id="UP000030416"/>
    </source>
</evidence>
<dbReference type="AlphaFoldDB" id="A0A0A3J0G1"/>
<comment type="caution">
    <text evidence="1">The sequence shown here is derived from an EMBL/GenBank/DDBJ whole genome shotgun (WGS) entry which is preliminary data.</text>
</comment>
<dbReference type="InterPro" id="IPR019593">
    <property type="entry name" value="Spore_coat_protein_Z/Y"/>
</dbReference>
<dbReference type="Pfam" id="PF10612">
    <property type="entry name" value="Spore-coat_CotZ"/>
    <property type="match status" value="1"/>
</dbReference>
<evidence type="ECO:0000313" key="1">
    <source>
        <dbReference type="EMBL" id="KGR80547.1"/>
    </source>
</evidence>
<proteinExistence type="predicted"/>
<dbReference type="RefSeq" id="WP_036181978.1">
    <property type="nucleotide sequence ID" value="NZ_AVDA01000001.1"/>
</dbReference>
<dbReference type="eggNOG" id="ENOG5030ISA">
    <property type="taxonomic scope" value="Bacteria"/>
</dbReference>
<accession>A0A0A3J0G1</accession>
<dbReference type="STRING" id="1384049.CD29_01275"/>
<reference evidence="1 2" key="1">
    <citation type="submission" date="2014-02" db="EMBL/GenBank/DDBJ databases">
        <title>Draft genome sequence of Lysinibacillus manganicus DSM 26584T.</title>
        <authorList>
            <person name="Zhang F."/>
            <person name="Wang G."/>
            <person name="Zhang L."/>
        </authorList>
    </citation>
    <scope>NUCLEOTIDE SEQUENCE [LARGE SCALE GENOMIC DNA]</scope>
    <source>
        <strain evidence="1 2">DSM 26584</strain>
    </source>
</reference>
<dbReference type="OrthoDB" id="1655185at2"/>
<keyword evidence="2" id="KW-1185">Reference proteome</keyword>
<dbReference type="EMBL" id="JPVN01000001">
    <property type="protein sequence ID" value="KGR80547.1"/>
    <property type="molecule type" value="Genomic_DNA"/>
</dbReference>
<gene>
    <name evidence="1" type="ORF">CD29_01275</name>
</gene>